<sequence>MRRWFLNMLVLLMSLGLASSAMAQEDDKPDMRAKVIKDKESGVSVTRPEGWVNGKKKSGGTIAVFRAAGDEEAQIDVLVSPLKRESAATAFFTSFHANLHKTGFAKREVRKEATYKGKKGLETEYGAKSGKRQFRLIVWQYHQGSNAIIVSGFFPAEGRDKYYADFQKVLNALVFE</sequence>
<dbReference type="Gene3D" id="3.40.1000.10">
    <property type="entry name" value="Mog1/PsbP, alpha/beta/alpha sandwich"/>
    <property type="match status" value="1"/>
</dbReference>
<keyword evidence="1" id="KW-0732">Signal</keyword>
<accession>A0A5B8YCH3</accession>
<evidence type="ECO:0000313" key="3">
    <source>
        <dbReference type="Proteomes" id="UP000315995"/>
    </source>
</evidence>
<accession>A0A4Y6Q1G6</accession>
<name>A0A4Y6Q1G6_PERCE</name>
<dbReference type="RefSeq" id="WP_141200875.1">
    <property type="nucleotide sequence ID" value="NZ_CP041186.1"/>
</dbReference>
<evidence type="ECO:0000313" key="2">
    <source>
        <dbReference type="EMBL" id="QDG54431.1"/>
    </source>
</evidence>
<dbReference type="AlphaFoldDB" id="A0A4Y6Q1G6"/>
<dbReference type="Proteomes" id="UP000315995">
    <property type="component" value="Chromosome"/>
</dbReference>
<proteinExistence type="predicted"/>
<dbReference type="EMBL" id="CP041186">
    <property type="protein sequence ID" value="QDG54431.1"/>
    <property type="molecule type" value="Genomic_DNA"/>
</dbReference>
<dbReference type="OrthoDB" id="5514609at2"/>
<evidence type="ECO:0000256" key="1">
    <source>
        <dbReference type="SAM" id="SignalP"/>
    </source>
</evidence>
<reference evidence="2 3" key="1">
    <citation type="submission" date="2019-06" db="EMBL/GenBank/DDBJ databases">
        <title>Persicimonas caeni gen. nov., sp. nov., a predatory bacterium isolated from solar saltern.</title>
        <authorList>
            <person name="Wang S."/>
        </authorList>
    </citation>
    <scope>NUCLEOTIDE SEQUENCE [LARGE SCALE GENOMIC DNA]</scope>
    <source>
        <strain evidence="2 3">YN101</strain>
    </source>
</reference>
<evidence type="ECO:0008006" key="4">
    <source>
        <dbReference type="Google" id="ProtNLM"/>
    </source>
</evidence>
<gene>
    <name evidence="2" type="ORF">FIV42_27905</name>
</gene>
<keyword evidence="3" id="KW-1185">Reference proteome</keyword>
<feature type="chain" id="PRO_5030106849" description="DUF1795 domain-containing protein" evidence="1">
    <location>
        <begin position="24"/>
        <end position="176"/>
    </location>
</feature>
<feature type="signal peptide" evidence="1">
    <location>
        <begin position="1"/>
        <end position="23"/>
    </location>
</feature>
<organism evidence="2 3">
    <name type="scientific">Persicimonas caeni</name>
    <dbReference type="NCBI Taxonomy" id="2292766"/>
    <lineage>
        <taxon>Bacteria</taxon>
        <taxon>Deltaproteobacteria</taxon>
        <taxon>Bradymonadales</taxon>
        <taxon>Bradymonadaceae</taxon>
        <taxon>Persicimonas</taxon>
    </lineage>
</organism>
<protein>
    <recommendedName>
        <fullName evidence="4">DUF1795 domain-containing protein</fullName>
    </recommendedName>
</protein>